<dbReference type="Proteomes" id="UP001591681">
    <property type="component" value="Unassembled WGS sequence"/>
</dbReference>
<dbReference type="PANTHER" id="PTHR36872">
    <property type="entry name" value="GENE 5901-RELATED"/>
    <property type="match status" value="1"/>
</dbReference>
<evidence type="ECO:0000313" key="2">
    <source>
        <dbReference type="EMBL" id="KAL2081409.1"/>
    </source>
</evidence>
<comment type="caution">
    <text evidence="2">The sequence shown here is derived from an EMBL/GenBank/DDBJ whole genome shotgun (WGS) entry which is preliminary data.</text>
</comment>
<feature type="compositionally biased region" description="Acidic residues" evidence="1">
    <location>
        <begin position="278"/>
        <end position="290"/>
    </location>
</feature>
<gene>
    <name evidence="2" type="ORF">ACEWY4_023262</name>
</gene>
<reference evidence="2 3" key="1">
    <citation type="submission" date="2024-09" db="EMBL/GenBank/DDBJ databases">
        <title>A chromosome-level genome assembly of Gray's grenadier anchovy, Coilia grayii.</title>
        <authorList>
            <person name="Fu Z."/>
        </authorList>
    </citation>
    <scope>NUCLEOTIDE SEQUENCE [LARGE SCALE GENOMIC DNA]</scope>
    <source>
        <strain evidence="2">G4</strain>
        <tissue evidence="2">Muscle</tissue>
    </source>
</reference>
<evidence type="ECO:0000256" key="1">
    <source>
        <dbReference type="SAM" id="MobiDB-lite"/>
    </source>
</evidence>
<evidence type="ECO:0000313" key="3">
    <source>
        <dbReference type="Proteomes" id="UP001591681"/>
    </source>
</evidence>
<protein>
    <submittedName>
        <fullName evidence="2">Uncharacterized protein</fullName>
    </submittedName>
</protein>
<dbReference type="InterPro" id="IPR031366">
    <property type="entry name" value="DUF4663"/>
</dbReference>
<feature type="compositionally biased region" description="Pro residues" evidence="1">
    <location>
        <begin position="86"/>
        <end position="98"/>
    </location>
</feature>
<feature type="compositionally biased region" description="Acidic residues" evidence="1">
    <location>
        <begin position="299"/>
        <end position="317"/>
    </location>
</feature>
<dbReference type="AlphaFoldDB" id="A0ABD1J2H9"/>
<name>A0ABD1J2H9_9TELE</name>
<dbReference type="EMBL" id="JBHFQA010000020">
    <property type="protein sequence ID" value="KAL2081409.1"/>
    <property type="molecule type" value="Genomic_DNA"/>
</dbReference>
<proteinExistence type="predicted"/>
<dbReference type="PANTHER" id="PTHR36872:SF1">
    <property type="entry name" value="GENE 5901-RELATED"/>
    <property type="match status" value="1"/>
</dbReference>
<accession>A0ABD1J2H9</accession>
<feature type="region of interest" description="Disordered" evidence="1">
    <location>
        <begin position="268"/>
        <end position="317"/>
    </location>
</feature>
<dbReference type="Pfam" id="PF15668">
    <property type="entry name" value="DUF4663"/>
    <property type="match status" value="1"/>
</dbReference>
<sequence length="317" mass="35298">MAGPNSAGPGMSLEEANNIWQCIKHKVVTKMCGSDWTPTPHLHDAHMFHPLSVIGKRVERSLRLRKVRSLFPLGPLSELMERPDGAPDPNPNPNPNPQPLGSVQRAGPVTCDLLHEEFLDGVGRVRIQVDDYWTESGVHPMAPHAHLALRDSLPWLDSVHRLYLVSQTVCSSSCCVRLLGTEQVHQLKLGPLTPLGFTCLRLSVLPSGLVEVRSCVESGYLHPKARWACFGSPEYERLTGRTASEPRVMSMLSHLAFSFAHPSTLSLPVQTSRSEETLSPEEPEQPDDNPEVALLPLEGENDYDEEEEEEEEEDNEW</sequence>
<organism evidence="2 3">
    <name type="scientific">Coilia grayii</name>
    <name type="common">Gray's grenadier anchovy</name>
    <dbReference type="NCBI Taxonomy" id="363190"/>
    <lineage>
        <taxon>Eukaryota</taxon>
        <taxon>Metazoa</taxon>
        <taxon>Chordata</taxon>
        <taxon>Craniata</taxon>
        <taxon>Vertebrata</taxon>
        <taxon>Euteleostomi</taxon>
        <taxon>Actinopterygii</taxon>
        <taxon>Neopterygii</taxon>
        <taxon>Teleostei</taxon>
        <taxon>Clupei</taxon>
        <taxon>Clupeiformes</taxon>
        <taxon>Clupeoidei</taxon>
        <taxon>Engraulidae</taxon>
        <taxon>Coilinae</taxon>
        <taxon>Coilia</taxon>
    </lineage>
</organism>
<feature type="region of interest" description="Disordered" evidence="1">
    <location>
        <begin position="78"/>
        <end position="105"/>
    </location>
</feature>
<keyword evidence="3" id="KW-1185">Reference proteome</keyword>